<reference evidence="9 10" key="1">
    <citation type="submission" date="2022-01" db="EMBL/GenBank/DDBJ databases">
        <title>Novel bile acid biosynthetic pathways are enriched in the microbiome of centenarians.</title>
        <authorList>
            <person name="Sato Y."/>
            <person name="Atarashi K."/>
            <person name="Plichta R.D."/>
            <person name="Arai Y."/>
            <person name="Sasajima S."/>
            <person name="Kearney M.S."/>
            <person name="Suda W."/>
            <person name="Takeshita K."/>
            <person name="Sasaki T."/>
            <person name="Okamoto S."/>
            <person name="Skelly N.A."/>
            <person name="Okamura Y."/>
            <person name="Vlamakis H."/>
            <person name="Li Y."/>
            <person name="Tanoue T."/>
            <person name="Takei H."/>
            <person name="Nittono H."/>
            <person name="Narushima S."/>
            <person name="Irie J."/>
            <person name="Itoh H."/>
            <person name="Moriya K."/>
            <person name="Sugiura Y."/>
            <person name="Suematsu M."/>
            <person name="Moritoki N."/>
            <person name="Shibata S."/>
            <person name="Littman R.D."/>
            <person name="Fischbach A.M."/>
            <person name="Uwamino Y."/>
            <person name="Inoue T."/>
            <person name="Honda A."/>
            <person name="Hattori M."/>
            <person name="Murai T."/>
            <person name="Xavier J.R."/>
            <person name="Hirose N."/>
            <person name="Honda K."/>
        </authorList>
    </citation>
    <scope>NUCLEOTIDE SEQUENCE [LARGE SCALE GENOMIC DNA]</scope>
    <source>
        <strain evidence="9 10">CE91-St30</strain>
    </source>
</reference>
<dbReference type="SUPFAM" id="SSF53448">
    <property type="entry name" value="Nucleotide-diphospho-sugar transferases"/>
    <property type="match status" value="1"/>
</dbReference>
<gene>
    <name evidence="9" type="ORF">CE91St30_13180</name>
</gene>
<dbReference type="NCBIfam" id="TIGR01656">
    <property type="entry name" value="Histidinol-ppas"/>
    <property type="match status" value="1"/>
</dbReference>
<evidence type="ECO:0000259" key="8">
    <source>
        <dbReference type="Pfam" id="PF00483"/>
    </source>
</evidence>
<dbReference type="InterPro" id="IPR006549">
    <property type="entry name" value="HAD-SF_hydro_IIIA"/>
</dbReference>
<sequence>MEAVVLAGGFGTRLADVVSDVPKPMAPVCGRPFLRFVLDELFSQGCESVVLAVGYLHNRISEYFGSTYKGMRLIYSVEDAPLGTGGAIKQALGMCSEDVVIVLNGDSLFRVGYRALYEALCARPQAVAALAVRRLKRFDRYGSLTVVGGIISSFAEKSYCEEGLVNGGVYALKRSALAAMPPAFSIEHDYFERFVSDGAFVACESGGLFLDIGIPEDYERAQTVFFDLVPRGTRIAFFDRDGTINVDTGHLYEPEKLALIPSTVDLMRSYRRKGYRIVVVTNQAGIAKGLYAEEDMHRLHRILNEKLDALGAGVDAFYFCPHHPAVTGPCSCRKPAGGMVEKALFDFEADPECCVLYGDKETDLQAAAACGVRGVLVGA</sequence>
<evidence type="ECO:0000313" key="10">
    <source>
        <dbReference type="Proteomes" id="UP001320544"/>
    </source>
</evidence>
<dbReference type="CDD" id="cd06915">
    <property type="entry name" value="NTP_transferase_WcbM_like"/>
    <property type="match status" value="1"/>
</dbReference>
<keyword evidence="4" id="KW-0479">Metal-binding</keyword>
<dbReference type="InterPro" id="IPR029044">
    <property type="entry name" value="Nucleotide-diphossugar_trans"/>
</dbReference>
<accession>A0ABM7WI66</accession>
<evidence type="ECO:0000256" key="3">
    <source>
        <dbReference type="ARBA" id="ARBA00022490"/>
    </source>
</evidence>
<evidence type="ECO:0000313" key="9">
    <source>
        <dbReference type="EMBL" id="BDE95985.1"/>
    </source>
</evidence>
<dbReference type="EMBL" id="AP025564">
    <property type="protein sequence ID" value="BDE95985.1"/>
    <property type="molecule type" value="Genomic_DNA"/>
</dbReference>
<keyword evidence="3" id="KW-0963">Cytoplasm</keyword>
<dbReference type="PANTHER" id="PTHR42891:SF1">
    <property type="entry name" value="D-GLYCERO-BETA-D-MANNO-HEPTOSE-1,7-BISPHOSPHATE 7-PHOSPHATASE"/>
    <property type="match status" value="1"/>
</dbReference>
<dbReference type="SUPFAM" id="SSF56784">
    <property type="entry name" value="HAD-like"/>
    <property type="match status" value="1"/>
</dbReference>
<evidence type="ECO:0000256" key="2">
    <source>
        <dbReference type="ARBA" id="ARBA00005628"/>
    </source>
</evidence>
<dbReference type="RefSeq" id="WP_244412247.1">
    <property type="nucleotide sequence ID" value="NZ_AP025564.1"/>
</dbReference>
<dbReference type="InterPro" id="IPR006543">
    <property type="entry name" value="Histidinol-phos"/>
</dbReference>
<comment type="similarity">
    <text evidence="2">Belongs to the GmhB family.</text>
</comment>
<evidence type="ECO:0000256" key="1">
    <source>
        <dbReference type="ARBA" id="ARBA00004496"/>
    </source>
</evidence>
<evidence type="ECO:0000256" key="4">
    <source>
        <dbReference type="ARBA" id="ARBA00022723"/>
    </source>
</evidence>
<dbReference type="PANTHER" id="PTHR42891">
    <property type="entry name" value="D-GLYCERO-BETA-D-MANNO-HEPTOSE-1,7-BISPHOSPHATE 7-PHOSPHATASE"/>
    <property type="match status" value="1"/>
</dbReference>
<evidence type="ECO:0000256" key="6">
    <source>
        <dbReference type="ARBA" id="ARBA00023277"/>
    </source>
</evidence>
<dbReference type="Gene3D" id="3.40.50.1000">
    <property type="entry name" value="HAD superfamily/HAD-like"/>
    <property type="match status" value="1"/>
</dbReference>
<proteinExistence type="inferred from homology"/>
<feature type="domain" description="Nucleotidyl transferase" evidence="8">
    <location>
        <begin position="3"/>
        <end position="219"/>
    </location>
</feature>
<dbReference type="Proteomes" id="UP001320544">
    <property type="component" value="Chromosome"/>
</dbReference>
<keyword evidence="10" id="KW-1185">Reference proteome</keyword>
<dbReference type="Pfam" id="PF00483">
    <property type="entry name" value="NTP_transferase"/>
    <property type="match status" value="1"/>
</dbReference>
<dbReference type="InterPro" id="IPR005835">
    <property type="entry name" value="NTP_transferase_dom"/>
</dbReference>
<dbReference type="InterPro" id="IPR004446">
    <property type="entry name" value="Heptose_bisP_phosphatase"/>
</dbReference>
<comment type="subcellular location">
    <subcellularLocation>
        <location evidence="1">Cytoplasm</location>
    </subcellularLocation>
</comment>
<dbReference type="Pfam" id="PF13242">
    <property type="entry name" value="Hydrolase_like"/>
    <property type="match status" value="1"/>
</dbReference>
<keyword evidence="6" id="KW-0119">Carbohydrate metabolism</keyword>
<dbReference type="NCBIfam" id="TIGR01662">
    <property type="entry name" value="HAD-SF-IIIA"/>
    <property type="match status" value="1"/>
</dbReference>
<dbReference type="Gene3D" id="3.90.550.10">
    <property type="entry name" value="Spore Coat Polysaccharide Biosynthesis Protein SpsA, Chain A"/>
    <property type="match status" value="1"/>
</dbReference>
<name>A0ABM7WI66_9ACTN</name>
<protein>
    <recommendedName>
        <fullName evidence="7">D,D-heptose 1,7-bisphosphate phosphatase</fullName>
    </recommendedName>
</protein>
<evidence type="ECO:0000256" key="5">
    <source>
        <dbReference type="ARBA" id="ARBA00022801"/>
    </source>
</evidence>
<organism evidence="9 10">
    <name type="scientific">Raoultibacter timonensis</name>
    <dbReference type="NCBI Taxonomy" id="1907662"/>
    <lineage>
        <taxon>Bacteria</taxon>
        <taxon>Bacillati</taxon>
        <taxon>Actinomycetota</taxon>
        <taxon>Coriobacteriia</taxon>
        <taxon>Eggerthellales</taxon>
        <taxon>Eggerthellaceae</taxon>
        <taxon>Raoultibacter</taxon>
    </lineage>
</organism>
<keyword evidence="5" id="KW-0378">Hydrolase</keyword>
<dbReference type="CDD" id="cd07503">
    <property type="entry name" value="HAD_HisB-N"/>
    <property type="match status" value="1"/>
</dbReference>
<dbReference type="InterPro" id="IPR023214">
    <property type="entry name" value="HAD_sf"/>
</dbReference>
<dbReference type="InterPro" id="IPR036412">
    <property type="entry name" value="HAD-like_sf"/>
</dbReference>
<evidence type="ECO:0000256" key="7">
    <source>
        <dbReference type="ARBA" id="ARBA00031828"/>
    </source>
</evidence>